<dbReference type="InterPro" id="IPR027304">
    <property type="entry name" value="Trigger_fact/SurA_dom_sf"/>
</dbReference>
<keyword evidence="9" id="KW-0132">Cell division</keyword>
<dbReference type="GO" id="GO:0015031">
    <property type="term" value="P:protein transport"/>
    <property type="evidence" value="ECO:0007669"/>
    <property type="project" value="UniProtKB-UniRule"/>
</dbReference>
<dbReference type="InterPro" id="IPR008880">
    <property type="entry name" value="Trigger_fac_C"/>
</dbReference>
<evidence type="ECO:0000256" key="8">
    <source>
        <dbReference type="ARBA" id="ARBA00029986"/>
    </source>
</evidence>
<dbReference type="Gene3D" id="3.30.70.1050">
    <property type="entry name" value="Trigger factor ribosome-binding domain"/>
    <property type="match status" value="1"/>
</dbReference>
<dbReference type="GO" id="GO:0003755">
    <property type="term" value="F:peptidyl-prolyl cis-trans isomerase activity"/>
    <property type="evidence" value="ECO:0007669"/>
    <property type="project" value="UniProtKB-UniRule"/>
</dbReference>
<dbReference type="SUPFAM" id="SSF102735">
    <property type="entry name" value="Trigger factor ribosome-binding domain"/>
    <property type="match status" value="1"/>
</dbReference>
<dbReference type="Gene3D" id="3.10.50.40">
    <property type="match status" value="1"/>
</dbReference>
<evidence type="ECO:0000256" key="3">
    <source>
        <dbReference type="ARBA" id="ARBA00013194"/>
    </source>
</evidence>
<dbReference type="EC" id="5.2.1.8" evidence="3 9"/>
<dbReference type="HAMAP" id="MF_00303">
    <property type="entry name" value="Trigger_factor_Tig"/>
    <property type="match status" value="1"/>
</dbReference>
<dbReference type="NCBIfam" id="TIGR00115">
    <property type="entry name" value="tig"/>
    <property type="match status" value="1"/>
</dbReference>
<dbReference type="GO" id="GO:0005737">
    <property type="term" value="C:cytoplasm"/>
    <property type="evidence" value="ECO:0007669"/>
    <property type="project" value="UniProtKB-SubCell"/>
</dbReference>
<dbReference type="PANTHER" id="PTHR30560:SF3">
    <property type="entry name" value="TRIGGER FACTOR-LIKE PROTEIN TIG, CHLOROPLASTIC"/>
    <property type="match status" value="1"/>
</dbReference>
<feature type="domain" description="PPIase FKBP-type" evidence="10">
    <location>
        <begin position="157"/>
        <end position="237"/>
    </location>
</feature>
<organism evidence="13 14">
    <name type="scientific">Candidatus Edwardsbacteria bacterium GWF2_54_11</name>
    <dbReference type="NCBI Taxonomy" id="1817851"/>
    <lineage>
        <taxon>Bacteria</taxon>
        <taxon>Candidatus Edwardsiibacteriota</taxon>
    </lineage>
</organism>
<dbReference type="GO" id="GO:0043335">
    <property type="term" value="P:protein unfolding"/>
    <property type="evidence" value="ECO:0007669"/>
    <property type="project" value="TreeGrafter"/>
</dbReference>
<evidence type="ECO:0000259" key="12">
    <source>
        <dbReference type="Pfam" id="PF05698"/>
    </source>
</evidence>
<protein>
    <recommendedName>
        <fullName evidence="4 9">Trigger factor</fullName>
        <shortName evidence="9">TF</shortName>
        <ecNumber evidence="3 9">5.2.1.8</ecNumber>
    </recommendedName>
    <alternativeName>
        <fullName evidence="8 9">PPIase</fullName>
    </alternativeName>
</protein>
<dbReference type="InterPro" id="IPR046357">
    <property type="entry name" value="PPIase_dom_sf"/>
</dbReference>
<feature type="domain" description="Trigger factor ribosome-binding bacterial" evidence="11">
    <location>
        <begin position="1"/>
        <end position="142"/>
    </location>
</feature>
<evidence type="ECO:0000256" key="9">
    <source>
        <dbReference type="HAMAP-Rule" id="MF_00303"/>
    </source>
</evidence>
<dbReference type="Gene3D" id="1.10.3120.10">
    <property type="entry name" value="Trigger factor, C-terminal domain"/>
    <property type="match status" value="1"/>
</dbReference>
<dbReference type="AlphaFoldDB" id="A0A1F5RGY0"/>
<gene>
    <name evidence="9" type="primary">tig</name>
    <name evidence="13" type="ORF">A2024_11005</name>
</gene>
<dbReference type="PIRSF" id="PIRSF003095">
    <property type="entry name" value="Trigger_factor"/>
    <property type="match status" value="1"/>
</dbReference>
<feature type="domain" description="Trigger factor C-terminal" evidence="12">
    <location>
        <begin position="261"/>
        <end position="422"/>
    </location>
</feature>
<evidence type="ECO:0000256" key="6">
    <source>
        <dbReference type="ARBA" id="ARBA00023186"/>
    </source>
</evidence>
<comment type="similarity">
    <text evidence="2 9">Belongs to the FKBP-type PPIase family. Tig subfamily.</text>
</comment>
<keyword evidence="9" id="KW-0131">Cell cycle</keyword>
<accession>A0A1F5RGY0</accession>
<dbReference type="InterPro" id="IPR005215">
    <property type="entry name" value="Trig_fac"/>
</dbReference>
<keyword evidence="9" id="KW-0963">Cytoplasm</keyword>
<evidence type="ECO:0000256" key="4">
    <source>
        <dbReference type="ARBA" id="ARBA00016902"/>
    </source>
</evidence>
<dbReference type="InterPro" id="IPR001179">
    <property type="entry name" value="PPIase_FKBP_dom"/>
</dbReference>
<dbReference type="PANTHER" id="PTHR30560">
    <property type="entry name" value="TRIGGER FACTOR CHAPERONE AND PEPTIDYL-PROLYL CIS/TRANS ISOMERASE"/>
    <property type="match status" value="1"/>
</dbReference>
<comment type="domain">
    <text evidence="9">Consists of 3 domains; the N-terminus binds the ribosome, the middle domain has PPIase activity, while the C-terminus has intrinsic chaperone activity on its own.</text>
</comment>
<keyword evidence="7 9" id="KW-0413">Isomerase</keyword>
<keyword evidence="6 9" id="KW-0143">Chaperone</keyword>
<comment type="catalytic activity">
    <reaction evidence="1 9">
        <text>[protein]-peptidylproline (omega=180) = [protein]-peptidylproline (omega=0)</text>
        <dbReference type="Rhea" id="RHEA:16237"/>
        <dbReference type="Rhea" id="RHEA-COMP:10747"/>
        <dbReference type="Rhea" id="RHEA-COMP:10748"/>
        <dbReference type="ChEBI" id="CHEBI:83833"/>
        <dbReference type="ChEBI" id="CHEBI:83834"/>
        <dbReference type="EC" id="5.2.1.8"/>
    </reaction>
</comment>
<dbReference type="InterPro" id="IPR036611">
    <property type="entry name" value="Trigger_fac_ribosome-bd_sf"/>
</dbReference>
<dbReference type="GO" id="GO:0051083">
    <property type="term" value="P:'de novo' cotranslational protein folding"/>
    <property type="evidence" value="ECO:0007669"/>
    <property type="project" value="TreeGrafter"/>
</dbReference>
<comment type="function">
    <text evidence="9">Involved in protein export. Acts as a chaperone by maintaining the newly synthesized protein in an open conformation. Functions as a peptidyl-prolyl cis-trans isomerase.</text>
</comment>
<sequence>MKVEIKEPKSWQRIFEIEVPSQQLNEAIEDLYQEYGRKAKIPGFRPGRVPRTVLEARFGKGIEAEAIERLVPESYEKALVENKLVPVNRAVISDLDITGDKILKFKATFEVLPAITLKRYQGLPAVKRLRQVADEDVVREIEFLQNIYAEYNTVDRASAQGDRVIIDFKPVSGVDHPEKSQGENYTIDLGAAQVLPEFNDNLTGVKAGDVKDISVQYKNDYQAQELAGKTVVFQVTVKEIKQKKQPELNDDFAKKVSEYQTIGELREKIKSGMIARAEAEAMEGVRIQAVNAMIDENPVELPESLVKEQTQSMVAEAKERHLRQHNHPDKKDCPECGWDQEKMLAQYKPAALWKIKEDLFLAQVVKAENIQAGPEEIEEAIEDWARHNRTDPAEIRKVLQKNPERMDDLKDRLAANKAGQMLAQWAEVKLEKIADKK</sequence>
<dbReference type="InterPro" id="IPR037041">
    <property type="entry name" value="Trigger_fac_C_sf"/>
</dbReference>
<dbReference type="GO" id="GO:0051301">
    <property type="term" value="P:cell division"/>
    <property type="evidence" value="ECO:0007669"/>
    <property type="project" value="UniProtKB-KW"/>
</dbReference>
<proteinExistence type="inferred from homology"/>
<evidence type="ECO:0000313" key="14">
    <source>
        <dbReference type="Proteomes" id="UP000177230"/>
    </source>
</evidence>
<comment type="subcellular location">
    <subcellularLocation>
        <location evidence="9">Cytoplasm</location>
    </subcellularLocation>
    <text evidence="9">About half TF is bound to the ribosome near the polypeptide exit tunnel while the other half is free in the cytoplasm.</text>
</comment>
<dbReference type="GO" id="GO:0044183">
    <property type="term" value="F:protein folding chaperone"/>
    <property type="evidence" value="ECO:0007669"/>
    <property type="project" value="TreeGrafter"/>
</dbReference>
<dbReference type="SUPFAM" id="SSF109998">
    <property type="entry name" value="Triger factor/SurA peptide-binding domain-like"/>
    <property type="match status" value="1"/>
</dbReference>
<dbReference type="GO" id="GO:0043022">
    <property type="term" value="F:ribosome binding"/>
    <property type="evidence" value="ECO:0007669"/>
    <property type="project" value="TreeGrafter"/>
</dbReference>
<evidence type="ECO:0000259" key="11">
    <source>
        <dbReference type="Pfam" id="PF05697"/>
    </source>
</evidence>
<evidence type="ECO:0000256" key="7">
    <source>
        <dbReference type="ARBA" id="ARBA00023235"/>
    </source>
</evidence>
<evidence type="ECO:0000256" key="1">
    <source>
        <dbReference type="ARBA" id="ARBA00000971"/>
    </source>
</evidence>
<evidence type="ECO:0000256" key="2">
    <source>
        <dbReference type="ARBA" id="ARBA00005464"/>
    </source>
</evidence>
<evidence type="ECO:0000313" key="13">
    <source>
        <dbReference type="EMBL" id="OGF13659.1"/>
    </source>
</evidence>
<dbReference type="InterPro" id="IPR008881">
    <property type="entry name" value="Trigger_fac_ribosome-bd_bac"/>
</dbReference>
<dbReference type="Pfam" id="PF05698">
    <property type="entry name" value="Trigger_C"/>
    <property type="match status" value="1"/>
</dbReference>
<dbReference type="Pfam" id="PF00254">
    <property type="entry name" value="FKBP_C"/>
    <property type="match status" value="1"/>
</dbReference>
<name>A0A1F5RGY0_9BACT</name>
<reference evidence="13 14" key="1">
    <citation type="journal article" date="2016" name="Nat. Commun.">
        <title>Thousands of microbial genomes shed light on interconnected biogeochemical processes in an aquifer system.</title>
        <authorList>
            <person name="Anantharaman K."/>
            <person name="Brown C.T."/>
            <person name="Hug L.A."/>
            <person name="Sharon I."/>
            <person name="Castelle C.J."/>
            <person name="Probst A.J."/>
            <person name="Thomas B.C."/>
            <person name="Singh A."/>
            <person name="Wilkins M.J."/>
            <person name="Karaoz U."/>
            <person name="Brodie E.L."/>
            <person name="Williams K.H."/>
            <person name="Hubbard S.S."/>
            <person name="Banfield J.F."/>
        </authorList>
    </citation>
    <scope>NUCLEOTIDE SEQUENCE [LARGE SCALE GENOMIC DNA]</scope>
</reference>
<dbReference type="SUPFAM" id="SSF54534">
    <property type="entry name" value="FKBP-like"/>
    <property type="match status" value="1"/>
</dbReference>
<evidence type="ECO:0000259" key="10">
    <source>
        <dbReference type="Pfam" id="PF00254"/>
    </source>
</evidence>
<comment type="caution">
    <text evidence="13">The sequence shown here is derived from an EMBL/GenBank/DDBJ whole genome shotgun (WGS) entry which is preliminary data.</text>
</comment>
<dbReference type="Proteomes" id="UP000177230">
    <property type="component" value="Unassembled WGS sequence"/>
</dbReference>
<keyword evidence="5 9" id="KW-0697">Rotamase</keyword>
<dbReference type="Pfam" id="PF05697">
    <property type="entry name" value="Trigger_N"/>
    <property type="match status" value="1"/>
</dbReference>
<dbReference type="EMBL" id="MFFM01000014">
    <property type="protein sequence ID" value="OGF13659.1"/>
    <property type="molecule type" value="Genomic_DNA"/>
</dbReference>
<evidence type="ECO:0000256" key="5">
    <source>
        <dbReference type="ARBA" id="ARBA00023110"/>
    </source>
</evidence>